<dbReference type="GO" id="GO:0004721">
    <property type="term" value="F:phosphoprotein phosphatase activity"/>
    <property type="evidence" value="ECO:0007669"/>
    <property type="project" value="TreeGrafter"/>
</dbReference>
<evidence type="ECO:0000259" key="8">
    <source>
        <dbReference type="PROSITE" id="PS50109"/>
    </source>
</evidence>
<sequence>MLNLSNDCAYPMNKKIIPAVIFLMSISLIGIIGVQVYWLQHAFRAKAEAFDRRVNEALSQLADKIETREAVDVITENLQTTSAAPTEVSVPTTAIPRPKTAKNISAARQEEIFLSKINTARVDLKKQSIQLPKRYRDLPTDTLRIYPHREQFRRPLTRQLIEIQNNVKTSVPLLPNADRLLRDTVVFRKLLALHRIMDTLALTDPARSQPYLRLLPDSSRLLSFRSDSIRQQLAPGRRIWFDKTITRALPADSAAIYPELYFYLRRTPPPTQRYLSQTTTPENIPAPDNSSRKKLINLAPDTNLQEKQVRLKTEKITNVIKRMTVEYIQKNIPLERRLATLPLARLIQNELADKGIDLPFEYAVITGSQPRLTSLHSAGFRPQDTGSQHRINLFPRDIMAKAGYLTVHFKDKEQYVFRSLQWMWVYSGIFVLIIVLTFGSTIYIILRQKKISEVKNDFINNMTHEFKTPLATISLAVDAINNPRVLDNPARVQHFSGIIQEENRRLHGQVENVLQMALLEKNELKLNRRPTDIHAVATQALRNLQLHLETRQAAVITHFNATQTLVDADETHLCHALKNLLDNANKYSPDQPQITLSTQNTPAGILISVADQGLGMSKETQQRIFDKFYRVPTGNLHQVKGFGLGLSYVKAIISAHKGQIEVHSELQKGTRFDILLPLLKS</sequence>
<dbReference type="AlphaFoldDB" id="A0A6J4HZ53"/>
<evidence type="ECO:0000256" key="5">
    <source>
        <dbReference type="ARBA" id="ARBA00022777"/>
    </source>
</evidence>
<keyword evidence="7" id="KW-0812">Transmembrane</keyword>
<keyword evidence="4" id="KW-0808">Transferase</keyword>
<dbReference type="EMBL" id="CADCTJ010000404">
    <property type="protein sequence ID" value="CAA9237990.1"/>
    <property type="molecule type" value="Genomic_DNA"/>
</dbReference>
<dbReference type="GO" id="GO:0016036">
    <property type="term" value="P:cellular response to phosphate starvation"/>
    <property type="evidence" value="ECO:0007669"/>
    <property type="project" value="TreeGrafter"/>
</dbReference>
<gene>
    <name evidence="9" type="ORF">AVDCRST_MAG95-1304</name>
</gene>
<dbReference type="Gene3D" id="3.30.565.10">
    <property type="entry name" value="Histidine kinase-like ATPase, C-terminal domain"/>
    <property type="match status" value="1"/>
</dbReference>
<protein>
    <recommendedName>
        <fullName evidence="2">histidine kinase</fullName>
        <ecNumber evidence="2">2.7.13.3</ecNumber>
    </recommendedName>
</protein>
<keyword evidence="6" id="KW-0902">Two-component regulatory system</keyword>
<dbReference type="PANTHER" id="PTHR45453">
    <property type="entry name" value="PHOSPHATE REGULON SENSOR PROTEIN PHOR"/>
    <property type="match status" value="1"/>
</dbReference>
<dbReference type="Pfam" id="PF00512">
    <property type="entry name" value="HisKA"/>
    <property type="match status" value="1"/>
</dbReference>
<dbReference type="GO" id="GO:0000155">
    <property type="term" value="F:phosphorelay sensor kinase activity"/>
    <property type="evidence" value="ECO:0007669"/>
    <property type="project" value="InterPro"/>
</dbReference>
<keyword evidence="5 9" id="KW-0418">Kinase</keyword>
<dbReference type="CDD" id="cd00082">
    <property type="entry name" value="HisKA"/>
    <property type="match status" value="1"/>
</dbReference>
<dbReference type="EC" id="2.7.13.3" evidence="2"/>
<dbReference type="InterPro" id="IPR036097">
    <property type="entry name" value="HisK_dim/P_sf"/>
</dbReference>
<dbReference type="InterPro" id="IPR050351">
    <property type="entry name" value="BphY/WalK/GraS-like"/>
</dbReference>
<dbReference type="SMART" id="SM00387">
    <property type="entry name" value="HATPase_c"/>
    <property type="match status" value="1"/>
</dbReference>
<comment type="catalytic activity">
    <reaction evidence="1">
        <text>ATP + protein L-histidine = ADP + protein N-phospho-L-histidine.</text>
        <dbReference type="EC" id="2.7.13.3"/>
    </reaction>
</comment>
<dbReference type="PROSITE" id="PS50109">
    <property type="entry name" value="HIS_KIN"/>
    <property type="match status" value="1"/>
</dbReference>
<evidence type="ECO:0000256" key="4">
    <source>
        <dbReference type="ARBA" id="ARBA00022679"/>
    </source>
</evidence>
<dbReference type="Pfam" id="PF02518">
    <property type="entry name" value="HATPase_c"/>
    <property type="match status" value="1"/>
</dbReference>
<evidence type="ECO:0000256" key="3">
    <source>
        <dbReference type="ARBA" id="ARBA00022553"/>
    </source>
</evidence>
<dbReference type="PRINTS" id="PR00344">
    <property type="entry name" value="BCTRLSENSOR"/>
</dbReference>
<reference evidence="9" key="1">
    <citation type="submission" date="2020-02" db="EMBL/GenBank/DDBJ databases">
        <authorList>
            <person name="Meier V. D."/>
        </authorList>
    </citation>
    <scope>NUCLEOTIDE SEQUENCE</scope>
    <source>
        <strain evidence="9">AVDCRST_MAG95</strain>
    </source>
</reference>
<keyword evidence="7" id="KW-1133">Transmembrane helix</keyword>
<dbReference type="InterPro" id="IPR036890">
    <property type="entry name" value="HATPase_C_sf"/>
</dbReference>
<dbReference type="InterPro" id="IPR005467">
    <property type="entry name" value="His_kinase_dom"/>
</dbReference>
<evidence type="ECO:0000256" key="2">
    <source>
        <dbReference type="ARBA" id="ARBA00012438"/>
    </source>
</evidence>
<evidence type="ECO:0000313" key="9">
    <source>
        <dbReference type="EMBL" id="CAA9237990.1"/>
    </source>
</evidence>
<feature type="transmembrane region" description="Helical" evidence="7">
    <location>
        <begin position="16"/>
        <end position="38"/>
    </location>
</feature>
<keyword evidence="3" id="KW-0597">Phosphoprotein</keyword>
<dbReference type="PANTHER" id="PTHR45453:SF1">
    <property type="entry name" value="PHOSPHATE REGULON SENSOR PROTEIN PHOR"/>
    <property type="match status" value="1"/>
</dbReference>
<dbReference type="FunFam" id="3.30.565.10:FF:000006">
    <property type="entry name" value="Sensor histidine kinase WalK"/>
    <property type="match status" value="1"/>
</dbReference>
<dbReference type="InterPro" id="IPR004358">
    <property type="entry name" value="Sig_transdc_His_kin-like_C"/>
</dbReference>
<evidence type="ECO:0000256" key="7">
    <source>
        <dbReference type="SAM" id="Phobius"/>
    </source>
</evidence>
<feature type="transmembrane region" description="Helical" evidence="7">
    <location>
        <begin position="422"/>
        <end position="446"/>
    </location>
</feature>
<dbReference type="SUPFAM" id="SSF55874">
    <property type="entry name" value="ATPase domain of HSP90 chaperone/DNA topoisomerase II/histidine kinase"/>
    <property type="match status" value="1"/>
</dbReference>
<dbReference type="InterPro" id="IPR003594">
    <property type="entry name" value="HATPase_dom"/>
</dbReference>
<dbReference type="GO" id="GO:0005886">
    <property type="term" value="C:plasma membrane"/>
    <property type="evidence" value="ECO:0007669"/>
    <property type="project" value="TreeGrafter"/>
</dbReference>
<accession>A0A6J4HZ53</accession>
<dbReference type="Gene3D" id="1.10.287.130">
    <property type="match status" value="1"/>
</dbReference>
<dbReference type="SUPFAM" id="SSF47384">
    <property type="entry name" value="Homodimeric domain of signal transducing histidine kinase"/>
    <property type="match status" value="1"/>
</dbReference>
<feature type="domain" description="Histidine kinase" evidence="8">
    <location>
        <begin position="461"/>
        <end position="680"/>
    </location>
</feature>
<keyword evidence="7" id="KW-0472">Membrane</keyword>
<proteinExistence type="predicted"/>
<organism evidence="9">
    <name type="scientific">uncultured Adhaeribacter sp</name>
    <dbReference type="NCBI Taxonomy" id="448109"/>
    <lineage>
        <taxon>Bacteria</taxon>
        <taxon>Pseudomonadati</taxon>
        <taxon>Bacteroidota</taxon>
        <taxon>Cytophagia</taxon>
        <taxon>Cytophagales</taxon>
        <taxon>Hymenobacteraceae</taxon>
        <taxon>Adhaeribacter</taxon>
        <taxon>environmental samples</taxon>
    </lineage>
</organism>
<dbReference type="SMART" id="SM00388">
    <property type="entry name" value="HisKA"/>
    <property type="match status" value="1"/>
</dbReference>
<dbReference type="InterPro" id="IPR003661">
    <property type="entry name" value="HisK_dim/P_dom"/>
</dbReference>
<name>A0A6J4HZ53_9BACT</name>
<evidence type="ECO:0000256" key="6">
    <source>
        <dbReference type="ARBA" id="ARBA00023012"/>
    </source>
</evidence>
<evidence type="ECO:0000256" key="1">
    <source>
        <dbReference type="ARBA" id="ARBA00000085"/>
    </source>
</evidence>